<evidence type="ECO:0000313" key="13">
    <source>
        <dbReference type="EMBL" id="RWQ97716.1"/>
    </source>
</evidence>
<accession>A0A443I0Y9</accession>
<dbReference type="GO" id="GO:0000742">
    <property type="term" value="P:karyogamy involved in conjugation with cellular fusion"/>
    <property type="evidence" value="ECO:0007669"/>
    <property type="project" value="UniProtKB-UniRule"/>
</dbReference>
<dbReference type="InterPro" id="IPR007292">
    <property type="entry name" value="Nuclear_fusion_Kar5"/>
</dbReference>
<proteinExistence type="inferred from homology"/>
<dbReference type="GO" id="GO:0048288">
    <property type="term" value="P:nuclear membrane fusion involved in karyogamy"/>
    <property type="evidence" value="ECO:0007669"/>
    <property type="project" value="UniProtKB-UniRule"/>
</dbReference>
<keyword evidence="8" id="KW-0472">Membrane</keyword>
<comment type="function">
    <text evidence="1 11">Required for nuclear membrane fusion during karyogamy.</text>
</comment>
<evidence type="ECO:0000256" key="5">
    <source>
        <dbReference type="ARBA" id="ARBA00022729"/>
    </source>
</evidence>
<comment type="subcellular location">
    <subcellularLocation>
        <location evidence="11">Endoplasmic reticulum membrane</location>
    </subcellularLocation>
    <subcellularLocation>
        <location evidence="11">Nucleus membrane</location>
    </subcellularLocation>
</comment>
<organism evidence="13 14">
    <name type="scientific">Byssochlamys spectabilis</name>
    <name type="common">Paecilomyces variotii</name>
    <dbReference type="NCBI Taxonomy" id="264951"/>
    <lineage>
        <taxon>Eukaryota</taxon>
        <taxon>Fungi</taxon>
        <taxon>Dikarya</taxon>
        <taxon>Ascomycota</taxon>
        <taxon>Pezizomycotina</taxon>
        <taxon>Eurotiomycetes</taxon>
        <taxon>Eurotiomycetidae</taxon>
        <taxon>Eurotiales</taxon>
        <taxon>Thermoascaceae</taxon>
        <taxon>Paecilomyces</taxon>
    </lineage>
</organism>
<feature type="signal peptide" evidence="12">
    <location>
        <begin position="1"/>
        <end position="29"/>
    </location>
</feature>
<keyword evidence="3 11" id="KW-0415">Karyogamy</keyword>
<keyword evidence="9" id="KW-0325">Glycoprotein</keyword>
<evidence type="ECO:0000256" key="8">
    <source>
        <dbReference type="ARBA" id="ARBA00023136"/>
    </source>
</evidence>
<reference evidence="13 14" key="1">
    <citation type="journal article" date="2018" name="Front. Microbiol.">
        <title>Genomic and genetic insights into a cosmopolitan fungus, Paecilomyces variotii (Eurotiales).</title>
        <authorList>
            <person name="Urquhart A.S."/>
            <person name="Mondo S.J."/>
            <person name="Makela M.R."/>
            <person name="Hane J.K."/>
            <person name="Wiebenga A."/>
            <person name="He G."/>
            <person name="Mihaltcheva S."/>
            <person name="Pangilinan J."/>
            <person name="Lipzen A."/>
            <person name="Barry K."/>
            <person name="de Vries R.P."/>
            <person name="Grigoriev I.V."/>
            <person name="Idnurm A."/>
        </authorList>
    </citation>
    <scope>NUCLEOTIDE SEQUENCE [LARGE SCALE GENOMIC DNA]</scope>
    <source>
        <strain evidence="13 14">CBS 101075</strain>
    </source>
</reference>
<dbReference type="STRING" id="264951.A0A443I0Y9"/>
<name>A0A443I0Y9_BYSSP</name>
<evidence type="ECO:0000256" key="9">
    <source>
        <dbReference type="ARBA" id="ARBA00023180"/>
    </source>
</evidence>
<keyword evidence="4" id="KW-0812">Transmembrane</keyword>
<gene>
    <name evidence="13" type="ORF">C8Q69DRAFT_441897</name>
</gene>
<evidence type="ECO:0000256" key="12">
    <source>
        <dbReference type="SAM" id="SignalP"/>
    </source>
</evidence>
<dbReference type="GeneID" id="39598067"/>
<dbReference type="PANTHER" id="PTHR28012">
    <property type="entry name" value="NUCLEAR FUSION PROTEIN KAR5"/>
    <property type="match status" value="1"/>
</dbReference>
<dbReference type="AlphaFoldDB" id="A0A443I0Y9"/>
<evidence type="ECO:0000256" key="10">
    <source>
        <dbReference type="ARBA" id="ARBA00023242"/>
    </source>
</evidence>
<feature type="chain" id="PRO_5019291404" description="Nuclear membrane fusion protein Kar5" evidence="12">
    <location>
        <begin position="30"/>
        <end position="544"/>
    </location>
</feature>
<keyword evidence="7" id="KW-1133">Transmembrane helix</keyword>
<dbReference type="GO" id="GO:0005789">
    <property type="term" value="C:endoplasmic reticulum membrane"/>
    <property type="evidence" value="ECO:0007669"/>
    <property type="project" value="UniProtKB-SubCell"/>
</dbReference>
<dbReference type="PANTHER" id="PTHR28012:SF1">
    <property type="entry name" value="NUCLEAR FUSION PROTEIN KAR5"/>
    <property type="match status" value="1"/>
</dbReference>
<keyword evidence="10 11" id="KW-0539">Nucleus</keyword>
<comment type="similarity">
    <text evidence="2 11">Belongs to the KAR5 family.</text>
</comment>
<dbReference type="GO" id="GO:0031965">
    <property type="term" value="C:nuclear membrane"/>
    <property type="evidence" value="ECO:0007669"/>
    <property type="project" value="UniProtKB-SubCell"/>
</dbReference>
<keyword evidence="5 11" id="KW-0732">Signal</keyword>
<evidence type="ECO:0000256" key="7">
    <source>
        <dbReference type="ARBA" id="ARBA00022989"/>
    </source>
</evidence>
<dbReference type="Pfam" id="PF04163">
    <property type="entry name" value="Tht1"/>
    <property type="match status" value="1"/>
</dbReference>
<evidence type="ECO:0000256" key="11">
    <source>
        <dbReference type="RuleBase" id="RU368082"/>
    </source>
</evidence>
<evidence type="ECO:0000256" key="6">
    <source>
        <dbReference type="ARBA" id="ARBA00022824"/>
    </source>
</evidence>
<protein>
    <recommendedName>
        <fullName evidence="15">Nuclear membrane fusion protein Kar5</fullName>
    </recommendedName>
</protein>
<evidence type="ECO:0000256" key="1">
    <source>
        <dbReference type="ARBA" id="ARBA00003389"/>
    </source>
</evidence>
<keyword evidence="6 11" id="KW-0256">Endoplasmic reticulum</keyword>
<evidence type="ECO:0000256" key="3">
    <source>
        <dbReference type="ARBA" id="ARBA00022459"/>
    </source>
</evidence>
<sequence>MHPRRIPFHFHISMLLLFLISLFSIISNAKSKGDVTSSPSPNRSNYDLDLVDFLHVKTSEHDNVFKGAIQLLESMQSSPSCNRIAASKLLASCKSIEKSASNERQPTLTSLDRVKSVYAARLALCEIAEAGAAIPSSCSPLYISSSPKKAVSGSIFGQQWATPDQLNPSSMESLDLCLHALESRPQWWTSYSNSRQNAVMICQAARFDIEKEEVLELHRRITENTLRLNNGLQDAIQNAAAMSAQHRAFILATESMQRDLLRDIEEAGASTLSIFPRLINGIEAAVGSTITRIISSLGGVEKDTANLQKDVRDTTQQVSHLRDGLRVTYEEAIAKSAQLARSHQMNAESNQELAVSIQTSLKSLLTEDVVKLSESLEGFGGSMQWLTEALSLIYQQEELILERLQNFQESLAESEIKSENLRKSQELQAESLKDQTKAQETLGENVRIAQALLDRVVTTAANLQATVEETATGFQGLPSFPGMVGVYFPWTLCSLLASVVAAQHPRIIAGLLFLSYGKYNPTSLSQKTGLTIQAGAFYIFRFIN</sequence>
<comment type="caution">
    <text evidence="13">The sequence shown here is derived from an EMBL/GenBank/DDBJ whole genome shotgun (WGS) entry which is preliminary data.</text>
</comment>
<evidence type="ECO:0008006" key="15">
    <source>
        <dbReference type="Google" id="ProtNLM"/>
    </source>
</evidence>
<evidence type="ECO:0000313" key="14">
    <source>
        <dbReference type="Proteomes" id="UP000283841"/>
    </source>
</evidence>
<dbReference type="RefSeq" id="XP_028487361.1">
    <property type="nucleotide sequence ID" value="XM_028628790.1"/>
</dbReference>
<dbReference type="EMBL" id="RCNU01000002">
    <property type="protein sequence ID" value="RWQ97716.1"/>
    <property type="molecule type" value="Genomic_DNA"/>
</dbReference>
<keyword evidence="14" id="KW-1185">Reference proteome</keyword>
<dbReference type="Proteomes" id="UP000283841">
    <property type="component" value="Unassembled WGS sequence"/>
</dbReference>
<dbReference type="VEuPathDB" id="FungiDB:C8Q69DRAFT_441897"/>
<evidence type="ECO:0000256" key="2">
    <source>
        <dbReference type="ARBA" id="ARBA00010473"/>
    </source>
</evidence>
<evidence type="ECO:0000256" key="4">
    <source>
        <dbReference type="ARBA" id="ARBA00022692"/>
    </source>
</evidence>